<accession>A0A067PWH9</accession>
<dbReference type="AlphaFoldDB" id="A0A067PWH9"/>
<reference evidence="2" key="1">
    <citation type="journal article" date="2014" name="Proc. Natl. Acad. Sci. U.S.A.">
        <title>Extensive sampling of basidiomycete genomes demonstrates inadequacy of the white-rot/brown-rot paradigm for wood decay fungi.</title>
        <authorList>
            <person name="Riley R."/>
            <person name="Salamov A.A."/>
            <person name="Brown D.W."/>
            <person name="Nagy L.G."/>
            <person name="Floudas D."/>
            <person name="Held B.W."/>
            <person name="Levasseur A."/>
            <person name="Lombard V."/>
            <person name="Morin E."/>
            <person name="Otillar R."/>
            <person name="Lindquist E.A."/>
            <person name="Sun H."/>
            <person name="LaButti K.M."/>
            <person name="Schmutz J."/>
            <person name="Jabbour D."/>
            <person name="Luo H."/>
            <person name="Baker S.E."/>
            <person name="Pisabarro A.G."/>
            <person name="Walton J.D."/>
            <person name="Blanchette R.A."/>
            <person name="Henrissat B."/>
            <person name="Martin F."/>
            <person name="Cullen D."/>
            <person name="Hibbett D.S."/>
            <person name="Grigoriev I.V."/>
        </authorList>
    </citation>
    <scope>NUCLEOTIDE SEQUENCE [LARGE SCALE GENOMIC DNA]</scope>
    <source>
        <strain evidence="2">MUCL 33604</strain>
    </source>
</reference>
<dbReference type="EMBL" id="KL197724">
    <property type="protein sequence ID" value="KDQ55632.1"/>
    <property type="molecule type" value="Genomic_DNA"/>
</dbReference>
<keyword evidence="2" id="KW-1185">Reference proteome</keyword>
<dbReference type="OrthoDB" id="2848819at2759"/>
<dbReference type="Proteomes" id="UP000027265">
    <property type="component" value="Unassembled WGS sequence"/>
</dbReference>
<name>A0A067PWH9_9AGAM</name>
<organism evidence="1 2">
    <name type="scientific">Jaapia argillacea MUCL 33604</name>
    <dbReference type="NCBI Taxonomy" id="933084"/>
    <lineage>
        <taxon>Eukaryota</taxon>
        <taxon>Fungi</taxon>
        <taxon>Dikarya</taxon>
        <taxon>Basidiomycota</taxon>
        <taxon>Agaricomycotina</taxon>
        <taxon>Agaricomycetes</taxon>
        <taxon>Agaricomycetidae</taxon>
        <taxon>Jaapiales</taxon>
        <taxon>Jaapiaceae</taxon>
        <taxon>Jaapia</taxon>
    </lineage>
</organism>
<evidence type="ECO:0000313" key="2">
    <source>
        <dbReference type="Proteomes" id="UP000027265"/>
    </source>
</evidence>
<dbReference type="InParanoid" id="A0A067PWH9"/>
<sequence>MNRWNDIPYDVLEAFCQETATLLCSGFGINDSGPPSRPYIYQHSLFALSMVDSRTREACYPLLFRKVTFKKMWSSSPPWEAFDERMRHMVKNPALCRAVKSFELDAWVSDIEYNRPSPTTYALLPTFLASLPQLRTLTFRIQDPFAPGFHSAFDDVVKIHGPFFTIEKLLISRSCAFLINHCPNILEFNDISLHHDQDNLVKVITLTEPLSTSCHRLRAFSTTAMISPGMLRDILKSIPLLEELKLSRSLSLRVSRRLPENQANGRGIMVQHSSRILCLHPTD</sequence>
<gene>
    <name evidence="1" type="ORF">JAAARDRAFT_37034</name>
</gene>
<dbReference type="HOGENOM" id="CLU_065722_0_0_1"/>
<proteinExistence type="predicted"/>
<evidence type="ECO:0000313" key="1">
    <source>
        <dbReference type="EMBL" id="KDQ55632.1"/>
    </source>
</evidence>
<evidence type="ECO:0008006" key="3">
    <source>
        <dbReference type="Google" id="ProtNLM"/>
    </source>
</evidence>
<protein>
    <recommendedName>
        <fullName evidence="3">F-box domain-containing protein</fullName>
    </recommendedName>
</protein>